<dbReference type="PROSITE" id="PS00508">
    <property type="entry name" value="NI_HGENASE_L_2"/>
    <property type="match status" value="1"/>
</dbReference>
<keyword evidence="17" id="KW-1185">Reference proteome</keyword>
<dbReference type="GO" id="GO:0033748">
    <property type="term" value="F:hydrogenase (acceptor) activity"/>
    <property type="evidence" value="ECO:0007669"/>
    <property type="project" value="UniProtKB-EC"/>
</dbReference>
<dbReference type="PANTHER" id="PTHR42958">
    <property type="entry name" value="HYDROGENASE-2 LARGE CHAIN"/>
    <property type="match status" value="1"/>
</dbReference>
<comment type="subunit">
    <text evidence="4">Heterodimer of a large and a small subunit.</text>
</comment>
<dbReference type="AlphaFoldDB" id="A0A6C2CQ35"/>
<evidence type="ECO:0000256" key="4">
    <source>
        <dbReference type="ARBA" id="ARBA00011771"/>
    </source>
</evidence>
<feature type="binding site" evidence="14">
    <location>
        <position position="575"/>
    </location>
    <ligand>
        <name>Ni(2+)</name>
        <dbReference type="ChEBI" id="CHEBI:49786"/>
    </ligand>
</feature>
<organism evidence="16 17">
    <name type="scientific">Zoogloea oleivorans</name>
    <dbReference type="NCBI Taxonomy" id="1552750"/>
    <lineage>
        <taxon>Bacteria</taxon>
        <taxon>Pseudomonadati</taxon>
        <taxon>Pseudomonadota</taxon>
        <taxon>Betaproteobacteria</taxon>
        <taxon>Rhodocyclales</taxon>
        <taxon>Zoogloeaceae</taxon>
        <taxon>Zoogloea</taxon>
    </lineage>
</organism>
<evidence type="ECO:0000256" key="14">
    <source>
        <dbReference type="PIRSR" id="PIRSR601501-1"/>
    </source>
</evidence>
<dbReference type="FunFam" id="1.10.645.10:FF:000002">
    <property type="entry name" value="Hydrogenase 2 large subunit"/>
    <property type="match status" value="1"/>
</dbReference>
<proteinExistence type="inferred from homology"/>
<evidence type="ECO:0000256" key="1">
    <source>
        <dbReference type="ARBA" id="ARBA00001967"/>
    </source>
</evidence>
<dbReference type="RefSeq" id="WP_148579633.1">
    <property type="nucleotide sequence ID" value="NZ_JAVEUW010000004.1"/>
</dbReference>
<evidence type="ECO:0000256" key="9">
    <source>
        <dbReference type="ARBA" id="ARBA00037655"/>
    </source>
</evidence>
<dbReference type="Gene3D" id="1.10.645.10">
    <property type="entry name" value="Cytochrome-c3 Hydrogenase, chain B"/>
    <property type="match status" value="1"/>
</dbReference>
<evidence type="ECO:0000313" key="16">
    <source>
        <dbReference type="EMBL" id="TYC55941.1"/>
    </source>
</evidence>
<comment type="catalytic activity">
    <reaction evidence="13">
        <text>H2 + A = AH2</text>
        <dbReference type="Rhea" id="RHEA:12116"/>
        <dbReference type="ChEBI" id="CHEBI:13193"/>
        <dbReference type="ChEBI" id="CHEBI:17499"/>
        <dbReference type="ChEBI" id="CHEBI:18276"/>
        <dbReference type="EC" id="1.12.99.6"/>
    </reaction>
</comment>
<evidence type="ECO:0000256" key="8">
    <source>
        <dbReference type="ARBA" id="ARBA00023002"/>
    </source>
</evidence>
<dbReference type="SUPFAM" id="SSF56762">
    <property type="entry name" value="HydB/Nqo4-like"/>
    <property type="match status" value="1"/>
</dbReference>
<keyword evidence="14" id="KW-0408">Iron</keyword>
<gene>
    <name evidence="16" type="ORF">ETQ85_13665</name>
</gene>
<evidence type="ECO:0000256" key="12">
    <source>
        <dbReference type="ARBA" id="ARBA00042683"/>
    </source>
</evidence>
<evidence type="ECO:0000256" key="10">
    <source>
        <dbReference type="ARBA" id="ARBA00040803"/>
    </source>
</evidence>
<dbReference type="InterPro" id="IPR001501">
    <property type="entry name" value="Ni-dep_hyd_lsu"/>
</dbReference>
<dbReference type="GO" id="GO:0016151">
    <property type="term" value="F:nickel cation binding"/>
    <property type="evidence" value="ECO:0007669"/>
    <property type="project" value="InterPro"/>
</dbReference>
<feature type="binding site" evidence="14">
    <location>
        <position position="75"/>
    </location>
    <ligand>
        <name>Ni(2+)</name>
        <dbReference type="ChEBI" id="CHEBI:49786"/>
    </ligand>
</feature>
<evidence type="ECO:0000256" key="11">
    <source>
        <dbReference type="ARBA" id="ARBA00041237"/>
    </source>
</evidence>
<dbReference type="PROSITE" id="PS00507">
    <property type="entry name" value="NI_HGENASE_L_1"/>
    <property type="match status" value="1"/>
</dbReference>
<comment type="caution">
    <text evidence="16">The sequence shown here is derived from an EMBL/GenBank/DDBJ whole genome shotgun (WGS) entry which is preliminary data.</text>
</comment>
<evidence type="ECO:0000256" key="15">
    <source>
        <dbReference type="RuleBase" id="RU003896"/>
    </source>
</evidence>
<sequence length="596" mass="66116">MSVLETQGFKLDNSGKRVVVDPVCRIEGHLRVEVNIDSNNVIRNAVSTGTMWRGLEVILKGRDPRDAWAFTERICGVCTGTHALTSVRAVEDALGIQIPDNANIIRNLMQLALQIHDHLVHFYHLHALDWVDVVSALKADPKRTSELAQSISAWPLSSPGYFRDVQNRLKKFVESGQLGPFMNGYWGNPAYKLPPEANLMAVTHYLEALDFQKEIVKIHTIFGGKNPHPNWLVGGVPCAINMEGAGAVGAINMERLNLISSIIDRCIEFIDMVYVPDLQAIAGFYKSWTYGGGLSSQCVMSYGDIPDKANDYSASNLLLPRGAIIGGDLSKIHEVDLRDPEQVQEHVAHSWYKYPDESKGLHPWDGVTEPNFELGKATKGTKTRIENIDEGGKYSWIKAPRWRGHAMEVGPLARYIIGYAQNNAEFKEPVDKLLHDLDLPLTAIFSTLGRTAARGLEASWAAHKSRYFFDKLMANLKAGDLNTANIEKWDPSTWPKEAKGVGFTEAPRGALGHWIRIKDTRIDNYQAVVPTTWNGGPRDAKGQIGAFEASLMDTPVAKADEPLEILRTLHSFDPCMACSTHVMSPDGQEMASIKVR</sequence>
<comment type="cofactor">
    <cofactor evidence="14">
        <name>Fe cation</name>
        <dbReference type="ChEBI" id="CHEBI:24875"/>
    </cofactor>
</comment>
<dbReference type="Proteomes" id="UP000389128">
    <property type="component" value="Unassembled WGS sequence"/>
</dbReference>
<feature type="binding site" evidence="14">
    <location>
        <position position="78"/>
    </location>
    <ligand>
        <name>Fe cation</name>
        <dbReference type="ChEBI" id="CHEBI:24875"/>
    </ligand>
</feature>
<evidence type="ECO:0000313" key="17">
    <source>
        <dbReference type="Proteomes" id="UP000389128"/>
    </source>
</evidence>
<reference evidence="16 17" key="1">
    <citation type="submission" date="2019-01" db="EMBL/GenBank/DDBJ databases">
        <title>Zoogloea oleivorans genome sequencing and assembly.</title>
        <authorList>
            <person name="Tancsics A."/>
            <person name="Farkas M."/>
            <person name="Kriszt B."/>
            <person name="Maroti G."/>
            <person name="Horvath B."/>
        </authorList>
    </citation>
    <scope>NUCLEOTIDE SEQUENCE [LARGE SCALE GENOMIC DNA]</scope>
    <source>
        <strain evidence="16 17">Buc</strain>
    </source>
</reference>
<protein>
    <recommendedName>
        <fullName evidence="10">Uptake hydrogenase large subunit</fullName>
        <ecNumber evidence="5">1.12.99.6</ecNumber>
    </recommendedName>
    <alternativeName>
        <fullName evidence="12">Hydrogenlyase</fullName>
    </alternativeName>
    <alternativeName>
        <fullName evidence="11">Membrane-bound hydrogenase large subunit</fullName>
    </alternativeName>
</protein>
<comment type="function">
    <text evidence="9">This enzyme recycles the H(2) produced by nitrogenase to increase the production of ATP and to protect nitrogenase against inhibition or damage by O(2) under carbon- or phosphate-limited conditions.</text>
</comment>
<comment type="subcellular location">
    <subcellularLocation>
        <location evidence="2">Cell membrane</location>
        <topology evidence="2">Peripheral membrane protein</topology>
    </subcellularLocation>
</comment>
<evidence type="ECO:0000256" key="2">
    <source>
        <dbReference type="ARBA" id="ARBA00004202"/>
    </source>
</evidence>
<keyword evidence="7 14" id="KW-0479">Metal-binding</keyword>
<comment type="similarity">
    <text evidence="3 15">Belongs to the [NiFe]/[NiFeSe] hydrogenase large subunit family.</text>
</comment>
<dbReference type="InterPro" id="IPR018194">
    <property type="entry name" value="Ni-dep_hyd_lsu_Ni_BS"/>
</dbReference>
<evidence type="ECO:0000256" key="13">
    <source>
        <dbReference type="ARBA" id="ARBA00048757"/>
    </source>
</evidence>
<comment type="cofactor">
    <cofactor evidence="1 14">
        <name>Ni(2+)</name>
        <dbReference type="ChEBI" id="CHEBI:49786"/>
    </cofactor>
</comment>
<accession>A0A6C2CQ35</accession>
<name>A0A6C2CQ35_9RHOO</name>
<keyword evidence="6 14" id="KW-0533">Nickel</keyword>
<feature type="binding site" evidence="14">
    <location>
        <position position="578"/>
    </location>
    <ligand>
        <name>Fe cation</name>
        <dbReference type="ChEBI" id="CHEBI:24875"/>
    </ligand>
</feature>
<evidence type="ECO:0000256" key="5">
    <source>
        <dbReference type="ARBA" id="ARBA00012082"/>
    </source>
</evidence>
<dbReference type="OrthoDB" id="9761717at2"/>
<keyword evidence="8 15" id="KW-0560">Oxidoreductase</keyword>
<evidence type="ECO:0000256" key="6">
    <source>
        <dbReference type="ARBA" id="ARBA00022596"/>
    </source>
</evidence>
<dbReference type="PANTHER" id="PTHR42958:SF2">
    <property type="entry name" value="UPTAKE HYDROGENASE LARGE SUBUNIT"/>
    <property type="match status" value="1"/>
</dbReference>
<dbReference type="GO" id="GO:0008901">
    <property type="term" value="F:ferredoxin hydrogenase activity"/>
    <property type="evidence" value="ECO:0007669"/>
    <property type="project" value="InterPro"/>
</dbReference>
<dbReference type="InterPro" id="IPR029014">
    <property type="entry name" value="NiFe-Hase_large"/>
</dbReference>
<evidence type="ECO:0000256" key="3">
    <source>
        <dbReference type="ARBA" id="ARBA00009292"/>
    </source>
</evidence>
<feature type="binding site" evidence="14">
    <location>
        <position position="78"/>
    </location>
    <ligand>
        <name>Ni(2+)</name>
        <dbReference type="ChEBI" id="CHEBI:49786"/>
    </ligand>
</feature>
<evidence type="ECO:0000256" key="7">
    <source>
        <dbReference type="ARBA" id="ARBA00022723"/>
    </source>
</evidence>
<dbReference type="GO" id="GO:0005886">
    <property type="term" value="C:plasma membrane"/>
    <property type="evidence" value="ECO:0007669"/>
    <property type="project" value="UniProtKB-SubCell"/>
</dbReference>
<keyword evidence="14" id="KW-0460">Magnesium</keyword>
<feature type="binding site" evidence="14">
    <location>
        <position position="56"/>
    </location>
    <ligand>
        <name>Mg(2+)</name>
        <dbReference type="ChEBI" id="CHEBI:18420"/>
    </ligand>
</feature>
<feature type="binding site" evidence="14">
    <location>
        <position position="581"/>
    </location>
    <ligand>
        <name>Mg(2+)</name>
        <dbReference type="ChEBI" id="CHEBI:18420"/>
    </ligand>
</feature>
<dbReference type="Pfam" id="PF00374">
    <property type="entry name" value="NiFeSe_Hases"/>
    <property type="match status" value="1"/>
</dbReference>
<dbReference type="InterPro" id="IPR050867">
    <property type="entry name" value="NiFe/NiFeSe_hydrgnase_LSU"/>
</dbReference>
<dbReference type="EMBL" id="SDKK01000012">
    <property type="protein sequence ID" value="TYC55941.1"/>
    <property type="molecule type" value="Genomic_DNA"/>
</dbReference>
<dbReference type="EC" id="1.12.99.6" evidence="5"/>